<keyword evidence="2" id="KW-1185">Reference proteome</keyword>
<reference evidence="1" key="1">
    <citation type="journal article" date="2014" name="Int. J. Syst. Evol. Microbiol.">
        <title>Complete genome sequence of Corynebacterium casei LMG S-19264T (=DSM 44701T), isolated from a smear-ripened cheese.</title>
        <authorList>
            <consortium name="US DOE Joint Genome Institute (JGI-PGF)"/>
            <person name="Walter F."/>
            <person name="Albersmeier A."/>
            <person name="Kalinowski J."/>
            <person name="Ruckert C."/>
        </authorList>
    </citation>
    <scope>NUCLEOTIDE SEQUENCE</scope>
    <source>
        <strain evidence="1">JCM 4646</strain>
    </source>
</reference>
<dbReference type="EMBL" id="BNBO01000047">
    <property type="protein sequence ID" value="GHH80453.1"/>
    <property type="molecule type" value="Genomic_DNA"/>
</dbReference>
<reference evidence="1" key="2">
    <citation type="submission" date="2020-09" db="EMBL/GenBank/DDBJ databases">
        <authorList>
            <person name="Sun Q."/>
            <person name="Ohkuma M."/>
        </authorList>
    </citation>
    <scope>NUCLEOTIDE SEQUENCE</scope>
    <source>
        <strain evidence="1">JCM 4646</strain>
    </source>
</reference>
<dbReference type="AlphaFoldDB" id="A0A919G9H5"/>
<organism evidence="1 2">
    <name type="scientific">Kitasatospora indigofera</name>
    <dbReference type="NCBI Taxonomy" id="67307"/>
    <lineage>
        <taxon>Bacteria</taxon>
        <taxon>Bacillati</taxon>
        <taxon>Actinomycetota</taxon>
        <taxon>Actinomycetes</taxon>
        <taxon>Kitasatosporales</taxon>
        <taxon>Streptomycetaceae</taxon>
        <taxon>Kitasatospora</taxon>
    </lineage>
</organism>
<evidence type="ECO:0000313" key="1">
    <source>
        <dbReference type="EMBL" id="GHH80453.1"/>
    </source>
</evidence>
<evidence type="ECO:0000313" key="2">
    <source>
        <dbReference type="Proteomes" id="UP000617734"/>
    </source>
</evidence>
<comment type="caution">
    <text evidence="1">The sequence shown here is derived from an EMBL/GenBank/DDBJ whole genome shotgun (WGS) entry which is preliminary data.</text>
</comment>
<accession>A0A919G9H5</accession>
<gene>
    <name evidence="1" type="ORF">GCM10018781_60810</name>
</gene>
<dbReference type="Proteomes" id="UP000617734">
    <property type="component" value="Unassembled WGS sequence"/>
</dbReference>
<protein>
    <submittedName>
        <fullName evidence="1">Uncharacterized protein</fullName>
    </submittedName>
</protein>
<sequence>MMTERYSGDEFGLPHLGQVFHHSWRDEWATEAQALAYYADGMPPYLVEALLVDALRVSAPAVPPWVFETLWAVGTERRLELRKEGIDPREWLLGVVRLCRERLRAEGLTPPEEVPASPYQHLTGDVLDEIMIVTPGLLELAQDSSWKSIPGVVPALSHAAVHACPDLAFRFLLRALTYGPQITRKQYERYVELGRRFEYGQFLVPGYEHLMR</sequence>
<name>A0A919G9H5_9ACTN</name>
<proteinExistence type="predicted"/>